<dbReference type="Pfam" id="PF26283">
    <property type="entry name" value="Ig_TRAPPC9-Trs120_4th"/>
    <property type="match status" value="1"/>
</dbReference>
<dbReference type="Proteomes" id="UP000714275">
    <property type="component" value="Unassembled WGS sequence"/>
</dbReference>
<evidence type="ECO:0000313" key="4">
    <source>
        <dbReference type="Proteomes" id="UP000714275"/>
    </source>
</evidence>
<dbReference type="EMBL" id="JABBWD010000102">
    <property type="protein sequence ID" value="KAG1765880.1"/>
    <property type="molecule type" value="Genomic_DNA"/>
</dbReference>
<dbReference type="InterPro" id="IPR058565">
    <property type="entry name" value="Ig_TRAPPC9_Trs120_1st"/>
</dbReference>
<dbReference type="AlphaFoldDB" id="A0A9P6ZH06"/>
<organism evidence="3 4">
    <name type="scientific">Suillus placidus</name>
    <dbReference type="NCBI Taxonomy" id="48579"/>
    <lineage>
        <taxon>Eukaryota</taxon>
        <taxon>Fungi</taxon>
        <taxon>Dikarya</taxon>
        <taxon>Basidiomycota</taxon>
        <taxon>Agaricomycotina</taxon>
        <taxon>Agaricomycetes</taxon>
        <taxon>Agaricomycetidae</taxon>
        <taxon>Boletales</taxon>
        <taxon>Suillineae</taxon>
        <taxon>Suillaceae</taxon>
        <taxon>Suillus</taxon>
    </lineage>
</organism>
<proteinExistence type="predicted"/>
<dbReference type="InterPro" id="IPR058568">
    <property type="entry name" value="Ig_TRAPPC9_Trs120_4th"/>
</dbReference>
<feature type="domain" description="Trs120/TRAPPC9 fourth Ig-like" evidence="2">
    <location>
        <begin position="206"/>
        <end position="298"/>
    </location>
</feature>
<protein>
    <submittedName>
        <fullName evidence="3">Uncharacterized protein</fullName>
    </submittedName>
</protein>
<gene>
    <name evidence="3" type="ORF">EV702DRAFT_1204406</name>
</gene>
<comment type="caution">
    <text evidence="3">The sequence shown here is derived from an EMBL/GenBank/DDBJ whole genome shotgun (WGS) entry which is preliminary data.</text>
</comment>
<evidence type="ECO:0000259" key="2">
    <source>
        <dbReference type="Pfam" id="PF26283"/>
    </source>
</evidence>
<accession>A0A9P6ZH06</accession>
<feature type="domain" description="Trs120/TRAPPC9 first Ig-like" evidence="1">
    <location>
        <begin position="67"/>
        <end position="174"/>
    </location>
</feature>
<keyword evidence="4" id="KW-1185">Reference proteome</keyword>
<sequence>MTRILEEYSYYMLNILAQPKSYICASPPTFLPGVPETNVLQIRLNDLLLRQQQVPGQMFLEALNSPISALIIPPNTFYSITIIGTAKTRGTLAFRGCIVQAPLGTPREFLLPVPTDADQNLFARRQSAVKSESGHTKYWGLDSCPQEKDERRLSTLLPSLKKPPQFLQCVVVPEQPLQIRWTSLMHRATLVQVDLMLIMDTPDSSSQELEYSGCKYIASPNEMFCLRVEVANSSLSPLAMALDLMFDPAEQVLLEGVSSNMAIGKLKPDETKAVEVPLCFLCTGRFEIGAEVQITGTLKDSRAGASRICISVREDG</sequence>
<evidence type="ECO:0000313" key="3">
    <source>
        <dbReference type="EMBL" id="KAG1765880.1"/>
    </source>
</evidence>
<dbReference type="Pfam" id="PF26254">
    <property type="entry name" value="Ig_TRAPPC9-Trs120_1st"/>
    <property type="match status" value="1"/>
</dbReference>
<evidence type="ECO:0000259" key="1">
    <source>
        <dbReference type="Pfam" id="PF26254"/>
    </source>
</evidence>
<name>A0A9P6ZH06_9AGAM</name>
<dbReference type="OrthoDB" id="27962at2759"/>
<reference evidence="3" key="1">
    <citation type="journal article" date="2020" name="New Phytol.">
        <title>Comparative genomics reveals dynamic genome evolution in host specialist ectomycorrhizal fungi.</title>
        <authorList>
            <person name="Lofgren L.A."/>
            <person name="Nguyen N.H."/>
            <person name="Vilgalys R."/>
            <person name="Ruytinx J."/>
            <person name="Liao H.L."/>
            <person name="Branco S."/>
            <person name="Kuo A."/>
            <person name="LaButti K."/>
            <person name="Lipzen A."/>
            <person name="Andreopoulos W."/>
            <person name="Pangilinan J."/>
            <person name="Riley R."/>
            <person name="Hundley H."/>
            <person name="Na H."/>
            <person name="Barry K."/>
            <person name="Grigoriev I.V."/>
            <person name="Stajich J.E."/>
            <person name="Kennedy P.G."/>
        </authorList>
    </citation>
    <scope>NUCLEOTIDE SEQUENCE</scope>
    <source>
        <strain evidence="3">DOB743</strain>
    </source>
</reference>